<dbReference type="AlphaFoldDB" id="A0A918ZC96"/>
<reference evidence="1" key="1">
    <citation type="journal article" date="2014" name="Int. J. Syst. Evol. Microbiol.">
        <title>Complete genome sequence of Corynebacterium casei LMG S-19264T (=DSM 44701T), isolated from a smear-ripened cheese.</title>
        <authorList>
            <consortium name="US DOE Joint Genome Institute (JGI-PGF)"/>
            <person name="Walter F."/>
            <person name="Albersmeier A."/>
            <person name="Kalinowski J."/>
            <person name="Ruckert C."/>
        </authorList>
    </citation>
    <scope>NUCLEOTIDE SEQUENCE</scope>
    <source>
        <strain evidence="1">CGMCC 4.7403</strain>
    </source>
</reference>
<protein>
    <submittedName>
        <fullName evidence="1">Uncharacterized protein</fullName>
    </submittedName>
</protein>
<dbReference type="EMBL" id="BNAT01000029">
    <property type="protein sequence ID" value="GHE45348.1"/>
    <property type="molecule type" value="Genomic_DNA"/>
</dbReference>
<proteinExistence type="predicted"/>
<evidence type="ECO:0000313" key="1">
    <source>
        <dbReference type="EMBL" id="GHE45348.1"/>
    </source>
</evidence>
<evidence type="ECO:0000313" key="2">
    <source>
        <dbReference type="Proteomes" id="UP000603227"/>
    </source>
</evidence>
<reference evidence="1" key="2">
    <citation type="submission" date="2020-09" db="EMBL/GenBank/DDBJ databases">
        <authorList>
            <person name="Sun Q."/>
            <person name="Zhou Y."/>
        </authorList>
    </citation>
    <scope>NUCLEOTIDE SEQUENCE</scope>
    <source>
        <strain evidence="1">CGMCC 4.7403</strain>
    </source>
</reference>
<accession>A0A918ZC96</accession>
<dbReference type="Proteomes" id="UP000603227">
    <property type="component" value="Unassembled WGS sequence"/>
</dbReference>
<gene>
    <name evidence="1" type="ORF">GCM10017771_65650</name>
</gene>
<comment type="caution">
    <text evidence="1">The sequence shown here is derived from an EMBL/GenBank/DDBJ whole genome shotgun (WGS) entry which is preliminary data.</text>
</comment>
<sequence>MAHVSDVSFLTGHSEEGYVLGIEWTAAQPFNYGRGIHPDASGFRIDVLPVPAADRADARTALRTYALPQLGEWINQALAAPETWRSSDHRRYWRLADGLLTHHDQH</sequence>
<keyword evidence="2" id="KW-1185">Reference proteome</keyword>
<name>A0A918ZC96_9ACTN</name>
<organism evidence="1 2">
    <name type="scientific">Streptomyces capitiformicae</name>
    <dbReference type="NCBI Taxonomy" id="2014920"/>
    <lineage>
        <taxon>Bacteria</taxon>
        <taxon>Bacillati</taxon>
        <taxon>Actinomycetota</taxon>
        <taxon>Actinomycetes</taxon>
        <taxon>Kitasatosporales</taxon>
        <taxon>Streptomycetaceae</taxon>
        <taxon>Streptomyces</taxon>
    </lineage>
</organism>